<accession>X1M7H4</accession>
<dbReference type="EMBL" id="BARV01005060">
    <property type="protein sequence ID" value="GAI10640.1"/>
    <property type="molecule type" value="Genomic_DNA"/>
</dbReference>
<sequence length="65" mass="7358">TIVTIHPVARAMHLAYRDSNTYLMCWCVGIVPIVTGAAIIDTNGWVKAYQMLLKNNIPIQYYETT</sequence>
<keyword evidence="1" id="KW-1133">Transmembrane helix</keyword>
<feature type="non-terminal residue" evidence="2">
    <location>
        <position position="1"/>
    </location>
</feature>
<reference evidence="2" key="1">
    <citation type="journal article" date="2014" name="Front. Microbiol.">
        <title>High frequency of phylogenetically diverse reductive dehalogenase-homologous genes in deep subseafloor sedimentary metagenomes.</title>
        <authorList>
            <person name="Kawai M."/>
            <person name="Futagami T."/>
            <person name="Toyoda A."/>
            <person name="Takaki Y."/>
            <person name="Nishi S."/>
            <person name="Hori S."/>
            <person name="Arai W."/>
            <person name="Tsubouchi T."/>
            <person name="Morono Y."/>
            <person name="Uchiyama I."/>
            <person name="Ito T."/>
            <person name="Fujiyama A."/>
            <person name="Inagaki F."/>
            <person name="Takami H."/>
        </authorList>
    </citation>
    <scope>NUCLEOTIDE SEQUENCE</scope>
    <source>
        <strain evidence="2">Expedition CK06-06</strain>
    </source>
</reference>
<dbReference type="AlphaFoldDB" id="X1M7H4"/>
<keyword evidence="1" id="KW-0812">Transmembrane</keyword>
<organism evidence="2">
    <name type="scientific">marine sediment metagenome</name>
    <dbReference type="NCBI Taxonomy" id="412755"/>
    <lineage>
        <taxon>unclassified sequences</taxon>
        <taxon>metagenomes</taxon>
        <taxon>ecological metagenomes</taxon>
    </lineage>
</organism>
<comment type="caution">
    <text evidence="2">The sequence shown here is derived from an EMBL/GenBank/DDBJ whole genome shotgun (WGS) entry which is preliminary data.</text>
</comment>
<name>X1M7H4_9ZZZZ</name>
<gene>
    <name evidence="2" type="ORF">S06H3_10764</name>
</gene>
<feature type="transmembrane region" description="Helical" evidence="1">
    <location>
        <begin position="21"/>
        <end position="40"/>
    </location>
</feature>
<protein>
    <submittedName>
        <fullName evidence="2">Uncharacterized protein</fullName>
    </submittedName>
</protein>
<keyword evidence="1" id="KW-0472">Membrane</keyword>
<proteinExistence type="predicted"/>
<evidence type="ECO:0000256" key="1">
    <source>
        <dbReference type="SAM" id="Phobius"/>
    </source>
</evidence>
<evidence type="ECO:0000313" key="2">
    <source>
        <dbReference type="EMBL" id="GAI10640.1"/>
    </source>
</evidence>